<accession>A0ABU0AFJ8</accession>
<keyword evidence="4 7" id="KW-0378">Hydrolase</keyword>
<keyword evidence="2 7" id="KW-0479">Metal-binding</keyword>
<dbReference type="NCBIfam" id="TIGR00042">
    <property type="entry name" value="RdgB/HAM1 family non-canonical purine NTP pyrophosphatase"/>
    <property type="match status" value="1"/>
</dbReference>
<keyword evidence="3 7" id="KW-0547">Nucleotide-binding</keyword>
<evidence type="ECO:0000256" key="5">
    <source>
        <dbReference type="ARBA" id="ARBA00022842"/>
    </source>
</evidence>
<evidence type="ECO:0000256" key="7">
    <source>
        <dbReference type="HAMAP-Rule" id="MF_01405"/>
    </source>
</evidence>
<dbReference type="GO" id="GO:0036220">
    <property type="term" value="F:ITP diphosphatase activity"/>
    <property type="evidence" value="ECO:0007669"/>
    <property type="project" value="UniProtKB-EC"/>
</dbReference>
<reference evidence="9 10" key="1">
    <citation type="submission" date="2023-07" db="EMBL/GenBank/DDBJ databases">
        <title>Genomic Encyclopedia of Type Strains, Phase IV (KMG-IV): sequencing the most valuable type-strain genomes for metagenomic binning, comparative biology and taxonomic classification.</title>
        <authorList>
            <person name="Goeker M."/>
        </authorList>
    </citation>
    <scope>NUCLEOTIDE SEQUENCE [LARGE SCALE GENOMIC DNA]</scope>
    <source>
        <strain evidence="9 10">DSM 23494</strain>
    </source>
</reference>
<comment type="catalytic activity">
    <reaction evidence="7">
        <text>dITP + H2O = dIMP + diphosphate + H(+)</text>
        <dbReference type="Rhea" id="RHEA:28342"/>
        <dbReference type="ChEBI" id="CHEBI:15377"/>
        <dbReference type="ChEBI" id="CHEBI:15378"/>
        <dbReference type="ChEBI" id="CHEBI:33019"/>
        <dbReference type="ChEBI" id="CHEBI:61194"/>
        <dbReference type="ChEBI" id="CHEBI:61382"/>
        <dbReference type="EC" id="3.6.1.66"/>
    </reaction>
</comment>
<dbReference type="Pfam" id="PF01725">
    <property type="entry name" value="Ham1p_like"/>
    <property type="match status" value="1"/>
</dbReference>
<feature type="binding site" evidence="7">
    <location>
        <position position="70"/>
    </location>
    <ligand>
        <name>Mg(2+)</name>
        <dbReference type="ChEBI" id="CHEBI:18420"/>
    </ligand>
</feature>
<name>A0ABU0AFJ8_9BACI</name>
<proteinExistence type="inferred from homology"/>
<keyword evidence="6 7" id="KW-0546">Nucleotide metabolism</keyword>
<feature type="active site" description="Proton acceptor" evidence="7">
    <location>
        <position position="70"/>
    </location>
</feature>
<dbReference type="InterPro" id="IPR020922">
    <property type="entry name" value="dITP/XTP_pyrophosphatase"/>
</dbReference>
<dbReference type="Gene3D" id="3.90.950.10">
    <property type="match status" value="1"/>
</dbReference>
<dbReference type="EC" id="3.6.1.66" evidence="7"/>
<dbReference type="RefSeq" id="WP_307474078.1">
    <property type="nucleotide sequence ID" value="NZ_JAUSUB010000006.1"/>
</dbReference>
<sequence>MAEIIIATKNAGKAKEFERMFKPLGHKVKTLLDFPEIADVEETGTTFEGNAILKAEAVSQLLDRIVIADDSGLAIDALEGRPGIYSARYSGAEKNDEANMDKVLNEMQDVPDAKRQARFHCALAVAIPGEQTYTVHGICEGEILREKQGSYGFGYDPIFFCTAKGKAMAELEPEEKSQISHRANALRKLEEDLATLFSGEERP</sequence>
<comment type="similarity">
    <text evidence="1 7 8">Belongs to the HAM1 NTPase family.</text>
</comment>
<evidence type="ECO:0000256" key="6">
    <source>
        <dbReference type="ARBA" id="ARBA00023080"/>
    </source>
</evidence>
<feature type="binding site" evidence="7">
    <location>
        <position position="176"/>
    </location>
    <ligand>
        <name>substrate</name>
    </ligand>
</feature>
<comment type="subunit">
    <text evidence="7">Homodimer.</text>
</comment>
<organism evidence="9 10">
    <name type="scientific">Cytobacillus purgationiresistens</name>
    <dbReference type="NCBI Taxonomy" id="863449"/>
    <lineage>
        <taxon>Bacteria</taxon>
        <taxon>Bacillati</taxon>
        <taxon>Bacillota</taxon>
        <taxon>Bacilli</taxon>
        <taxon>Bacillales</taxon>
        <taxon>Bacillaceae</taxon>
        <taxon>Cytobacillus</taxon>
    </lineage>
</organism>
<feature type="binding site" evidence="7">
    <location>
        <begin position="8"/>
        <end position="13"/>
    </location>
    <ligand>
        <name>substrate</name>
    </ligand>
</feature>
<evidence type="ECO:0000256" key="3">
    <source>
        <dbReference type="ARBA" id="ARBA00022741"/>
    </source>
</evidence>
<evidence type="ECO:0000256" key="2">
    <source>
        <dbReference type="ARBA" id="ARBA00022723"/>
    </source>
</evidence>
<dbReference type="PANTHER" id="PTHR11067:SF9">
    <property type="entry name" value="INOSINE TRIPHOSPHATE PYROPHOSPHATASE"/>
    <property type="match status" value="1"/>
</dbReference>
<keyword evidence="10" id="KW-1185">Reference proteome</keyword>
<dbReference type="InterPro" id="IPR029001">
    <property type="entry name" value="ITPase-like_fam"/>
</dbReference>
<comment type="caution">
    <text evidence="9">The sequence shown here is derived from an EMBL/GenBank/DDBJ whole genome shotgun (WGS) entry which is preliminary data.</text>
</comment>
<dbReference type="Proteomes" id="UP001238088">
    <property type="component" value="Unassembled WGS sequence"/>
</dbReference>
<dbReference type="EMBL" id="JAUSUB010000006">
    <property type="protein sequence ID" value="MDQ0270032.1"/>
    <property type="molecule type" value="Genomic_DNA"/>
</dbReference>
<feature type="binding site" evidence="7">
    <location>
        <position position="71"/>
    </location>
    <ligand>
        <name>substrate</name>
    </ligand>
</feature>
<feature type="binding site" evidence="7">
    <location>
        <position position="41"/>
    </location>
    <ligand>
        <name>Mg(2+)</name>
        <dbReference type="ChEBI" id="CHEBI:18420"/>
    </ligand>
</feature>
<dbReference type="InterPro" id="IPR002637">
    <property type="entry name" value="RdgB/HAM1"/>
</dbReference>
<evidence type="ECO:0000313" key="10">
    <source>
        <dbReference type="Proteomes" id="UP001238088"/>
    </source>
</evidence>
<comment type="catalytic activity">
    <reaction evidence="7">
        <text>ITP + H2O = IMP + diphosphate + H(+)</text>
        <dbReference type="Rhea" id="RHEA:29399"/>
        <dbReference type="ChEBI" id="CHEBI:15377"/>
        <dbReference type="ChEBI" id="CHEBI:15378"/>
        <dbReference type="ChEBI" id="CHEBI:33019"/>
        <dbReference type="ChEBI" id="CHEBI:58053"/>
        <dbReference type="ChEBI" id="CHEBI:61402"/>
        <dbReference type="EC" id="3.6.1.66"/>
    </reaction>
</comment>
<feature type="binding site" evidence="7">
    <location>
        <begin position="181"/>
        <end position="182"/>
    </location>
    <ligand>
        <name>substrate</name>
    </ligand>
</feature>
<protein>
    <recommendedName>
        <fullName evidence="7">dITP/XTP pyrophosphatase</fullName>
        <ecNumber evidence="7">3.6.1.66</ecNumber>
    </recommendedName>
    <alternativeName>
        <fullName evidence="7">Non-canonical purine NTP pyrophosphatase</fullName>
    </alternativeName>
    <alternativeName>
        <fullName evidence="7">Non-standard purine NTP pyrophosphatase</fullName>
    </alternativeName>
    <alternativeName>
        <fullName evidence="7">Nucleoside-triphosphate diphosphatase</fullName>
    </alternativeName>
    <alternativeName>
        <fullName evidence="7">Nucleoside-triphosphate pyrophosphatase</fullName>
        <shortName evidence="7">NTPase</shortName>
    </alternativeName>
</protein>
<dbReference type="NCBIfam" id="NF011397">
    <property type="entry name" value="PRK14822.1"/>
    <property type="match status" value="1"/>
</dbReference>
<evidence type="ECO:0000313" key="9">
    <source>
        <dbReference type="EMBL" id="MDQ0270032.1"/>
    </source>
</evidence>
<dbReference type="SUPFAM" id="SSF52972">
    <property type="entry name" value="ITPase-like"/>
    <property type="match status" value="1"/>
</dbReference>
<keyword evidence="5 7" id="KW-0460">Magnesium</keyword>
<evidence type="ECO:0000256" key="1">
    <source>
        <dbReference type="ARBA" id="ARBA00008023"/>
    </source>
</evidence>
<comment type="catalytic activity">
    <reaction evidence="7">
        <text>XTP + H2O = XMP + diphosphate + H(+)</text>
        <dbReference type="Rhea" id="RHEA:28610"/>
        <dbReference type="ChEBI" id="CHEBI:15377"/>
        <dbReference type="ChEBI" id="CHEBI:15378"/>
        <dbReference type="ChEBI" id="CHEBI:33019"/>
        <dbReference type="ChEBI" id="CHEBI:57464"/>
        <dbReference type="ChEBI" id="CHEBI:61314"/>
        <dbReference type="EC" id="3.6.1.66"/>
    </reaction>
</comment>
<evidence type="ECO:0000256" key="4">
    <source>
        <dbReference type="ARBA" id="ARBA00022801"/>
    </source>
</evidence>
<feature type="binding site" evidence="7">
    <location>
        <begin position="153"/>
        <end position="156"/>
    </location>
    <ligand>
        <name>substrate</name>
    </ligand>
</feature>
<gene>
    <name evidence="9" type="ORF">J2S17_001904</name>
</gene>
<dbReference type="HAMAP" id="MF_01405">
    <property type="entry name" value="Non_canon_purine_NTPase"/>
    <property type="match status" value="1"/>
</dbReference>
<comment type="cofactor">
    <cofactor evidence="7">
        <name>Mg(2+)</name>
        <dbReference type="ChEBI" id="CHEBI:18420"/>
    </cofactor>
    <text evidence="7">Binds 1 Mg(2+) ion per subunit.</text>
</comment>
<dbReference type="PANTHER" id="PTHR11067">
    <property type="entry name" value="INOSINE TRIPHOSPHATE PYROPHOSPHATASE/HAM1 PROTEIN"/>
    <property type="match status" value="1"/>
</dbReference>
<comment type="function">
    <text evidence="7">Pyrophosphatase that catalyzes the hydrolysis of nucleoside triphosphates to their monophosphate derivatives, with a high preference for the non-canonical purine nucleotides XTP (xanthosine triphosphate), dITP (deoxyinosine triphosphate) and ITP. Seems to function as a house-cleaning enzyme that removes non-canonical purine nucleotides from the nucleotide pool, thus preventing their incorporation into DNA/RNA and avoiding chromosomal lesions.</text>
</comment>
<evidence type="ECO:0000256" key="8">
    <source>
        <dbReference type="RuleBase" id="RU003781"/>
    </source>
</evidence>
<dbReference type="CDD" id="cd00515">
    <property type="entry name" value="HAM1"/>
    <property type="match status" value="1"/>
</dbReference>